<dbReference type="EMBL" id="JAXIOK010000001">
    <property type="protein sequence ID" value="KAK4779860.1"/>
    <property type="molecule type" value="Genomic_DNA"/>
</dbReference>
<keyword evidence="2" id="KW-1133">Transmembrane helix</keyword>
<dbReference type="AlphaFoldDB" id="A0AAN7LEG9"/>
<accession>A0AAN7LEG9</accession>
<name>A0AAN7LEG9_9MYRT</name>
<organism evidence="3 4">
    <name type="scientific">Trapa incisa</name>
    <dbReference type="NCBI Taxonomy" id="236973"/>
    <lineage>
        <taxon>Eukaryota</taxon>
        <taxon>Viridiplantae</taxon>
        <taxon>Streptophyta</taxon>
        <taxon>Embryophyta</taxon>
        <taxon>Tracheophyta</taxon>
        <taxon>Spermatophyta</taxon>
        <taxon>Magnoliopsida</taxon>
        <taxon>eudicotyledons</taxon>
        <taxon>Gunneridae</taxon>
        <taxon>Pentapetalae</taxon>
        <taxon>rosids</taxon>
        <taxon>malvids</taxon>
        <taxon>Myrtales</taxon>
        <taxon>Lythraceae</taxon>
        <taxon>Trapa</taxon>
    </lineage>
</organism>
<dbReference type="PANTHER" id="PTHR33782">
    <property type="entry name" value="OS01G0121600 PROTEIN"/>
    <property type="match status" value="1"/>
</dbReference>
<feature type="compositionally biased region" description="Low complexity" evidence="1">
    <location>
        <begin position="57"/>
        <end position="68"/>
    </location>
</feature>
<protein>
    <submittedName>
        <fullName evidence="3">Uncharacterized protein</fullName>
    </submittedName>
</protein>
<evidence type="ECO:0000256" key="2">
    <source>
        <dbReference type="SAM" id="Phobius"/>
    </source>
</evidence>
<gene>
    <name evidence="3" type="ORF">SAY87_015966</name>
</gene>
<proteinExistence type="predicted"/>
<feature type="region of interest" description="Disordered" evidence="1">
    <location>
        <begin position="41"/>
        <end position="94"/>
    </location>
</feature>
<keyword evidence="4" id="KW-1185">Reference proteome</keyword>
<feature type="transmembrane region" description="Helical" evidence="2">
    <location>
        <begin position="159"/>
        <end position="189"/>
    </location>
</feature>
<evidence type="ECO:0000313" key="3">
    <source>
        <dbReference type="EMBL" id="KAK4779860.1"/>
    </source>
</evidence>
<comment type="caution">
    <text evidence="3">The sequence shown here is derived from an EMBL/GenBank/DDBJ whole genome shotgun (WGS) entry which is preliminary data.</text>
</comment>
<evidence type="ECO:0000313" key="4">
    <source>
        <dbReference type="Proteomes" id="UP001345219"/>
    </source>
</evidence>
<reference evidence="3 4" key="1">
    <citation type="journal article" date="2023" name="Hortic Res">
        <title>Pangenome of water caltrop reveals structural variations and asymmetric subgenome divergence after allopolyploidization.</title>
        <authorList>
            <person name="Zhang X."/>
            <person name="Chen Y."/>
            <person name="Wang L."/>
            <person name="Yuan Y."/>
            <person name="Fang M."/>
            <person name="Shi L."/>
            <person name="Lu R."/>
            <person name="Comes H.P."/>
            <person name="Ma Y."/>
            <person name="Chen Y."/>
            <person name="Huang G."/>
            <person name="Zhou Y."/>
            <person name="Zheng Z."/>
            <person name="Qiu Y."/>
        </authorList>
    </citation>
    <scope>NUCLEOTIDE SEQUENCE [LARGE SCALE GENOMIC DNA]</scope>
    <source>
        <tissue evidence="3">Roots</tissue>
    </source>
</reference>
<sequence>MSARERGIDRCCMSFSLPYLPLNLTQKLQAKEGKAASVTFTTRKRTDEKRMEATATSFPFSASLPKSSSSRRRSTSSPRVLALRRGGNHRPDRGGSRIVDEGMVVLRMRIREMKQMEKSYEAPIEWMGWERSHYEQYNSLVCEIVGLLQNQLMNTRPGLVIGALALILFSVASSSATLLIHVAGIAQWISSLLHGTV</sequence>
<keyword evidence="2" id="KW-0472">Membrane</keyword>
<evidence type="ECO:0000256" key="1">
    <source>
        <dbReference type="SAM" id="MobiDB-lite"/>
    </source>
</evidence>
<keyword evidence="2" id="KW-0812">Transmembrane</keyword>
<dbReference type="Proteomes" id="UP001345219">
    <property type="component" value="Chromosome 13"/>
</dbReference>
<dbReference type="PANTHER" id="PTHR33782:SF5">
    <property type="entry name" value="MEDIATOR OF RNA POLYMERASE II TRANSCRIPTION SUBUNIT"/>
    <property type="match status" value="1"/>
</dbReference>